<dbReference type="EMBL" id="CP063206">
    <property type="protein sequence ID" value="QOS13601.1"/>
    <property type="molecule type" value="Genomic_DNA"/>
</dbReference>
<name>A0A871BKJ5_HALGI</name>
<evidence type="ECO:0000313" key="1">
    <source>
        <dbReference type="EMBL" id="QOS13601.1"/>
    </source>
</evidence>
<geneLocation type="plasmid" evidence="1 2">
    <name>pHGLR1</name>
</geneLocation>
<dbReference type="RefSeq" id="WP_193493607.1">
    <property type="nucleotide sequence ID" value="NZ_CP063206.1"/>
</dbReference>
<organism evidence="1 2">
    <name type="scientific">Haloferax gibbonsii</name>
    <dbReference type="NCBI Taxonomy" id="35746"/>
    <lineage>
        <taxon>Archaea</taxon>
        <taxon>Methanobacteriati</taxon>
        <taxon>Methanobacteriota</taxon>
        <taxon>Stenosarchaea group</taxon>
        <taxon>Halobacteria</taxon>
        <taxon>Halobacteriales</taxon>
        <taxon>Haloferacaceae</taxon>
        <taxon>Haloferax</taxon>
    </lineage>
</organism>
<gene>
    <name evidence="1" type="ORF">HfgLR_21945</name>
</gene>
<evidence type="ECO:0000313" key="2">
    <source>
        <dbReference type="Proteomes" id="UP000663064"/>
    </source>
</evidence>
<proteinExistence type="predicted"/>
<dbReference type="Proteomes" id="UP000663064">
    <property type="component" value="Plasmid pHGLR1"/>
</dbReference>
<keyword evidence="1" id="KW-0614">Plasmid</keyword>
<dbReference type="AlphaFoldDB" id="A0A871BKJ5"/>
<reference evidence="1" key="1">
    <citation type="journal article" date="2021" name="Front. Microbiol.">
        <title>Cellular and Genomic Properties of Haloferax gibbonsii LR2-5, the Host of Euryarchaeal Virus HFTV1.</title>
        <authorList>
            <person name="Tittes C."/>
            <person name="Schwarzer S."/>
            <person name="Pfeiffer F."/>
            <person name="Dyall-Smith M."/>
            <person name="Rodriguez-Franco M."/>
            <person name="Oksanen H.M."/>
            <person name="Quax T.E.F."/>
        </authorList>
    </citation>
    <scope>NUCLEOTIDE SEQUENCE</scope>
    <source>
        <strain evidence="1">LR2-5</strain>
    </source>
</reference>
<protein>
    <submittedName>
        <fullName evidence="1">Uncharacterized protein</fullName>
    </submittedName>
</protein>
<sequence>MNNEMTSHDPLSNDDGFWGLLLGKKYDKIPESERTLENLVSEFYIGRTKRTDSRFESIDDLLAELEDQSPDSAQRILLTIWAEEKWAQKSSGSNGFRVETNFEDELRRLEQEGLFVEELADGFTLVWPSKEVRVTTREGNRVRSRLFEQAHPLFVREDGAGEIEVRGAKNRIKKFSKTFTDSDGVNRIERSQTTQHVIDGLASIFDDEIEALTLTEVEFQRTYLPDGSSLSLSNPTGVRNDLNSDAVFQELVDLQSLSELSHLGFNHNKTGKKVELKVERQETGFYFEIKDRYLPESEKEAIQLLIEDKLGISFDNIYPYDVQLRDSYIFHQILTGAVDTYNRYFDDLPDEERSLLNKFIEVAEIDTFECYRCHEVYEEEEPEECEECEGDSFKEDIQREVSIDDEAIHEAALESLKETSATLSDNGINFLNVSIDAYETKNNGYIRATFQEVASAGKEANTHRYEYINYCLGNGRLPRRINQYLLNSVLVVYGKAYLNGRENFGTIDLHDLLITDSPEDLFVSAVRNSTSQFRNRIIGRAGEAFERLQDLHQRGAAGEFDDLSQEERKELKGDYDYNKFERDVFYLLKFMFLFTERWGREGETETDGCLVIPEDEGYFIASYDPKLTYTKKGYDLDAGEKNKAAWYMVTENLGGALSVSLSDNENLDAHLFVSNNFREGQFPYVASRVQEWFEQSENVEKGDIPVAFLPLESLLSLYDIFDRHYDPIIEYPSVKTAFRKAFIEKIRNGEDGYSVVDTDACDAVEERVLQALKGTTRNRTLKDHTE</sequence>
<dbReference type="GeneID" id="59461126"/>
<accession>A0A871BKJ5</accession>